<dbReference type="RefSeq" id="WP_132443619.1">
    <property type="nucleotide sequence ID" value="NZ_JBHSWA010000001.1"/>
</dbReference>
<evidence type="ECO:0000313" key="2">
    <source>
        <dbReference type="Proteomes" id="UP001596403"/>
    </source>
</evidence>
<protein>
    <submittedName>
        <fullName evidence="1">Phage capsid protein</fullName>
    </submittedName>
</protein>
<reference evidence="2" key="1">
    <citation type="journal article" date="2019" name="Int. J. Syst. Evol. Microbiol.">
        <title>The Global Catalogue of Microorganisms (GCM) 10K type strain sequencing project: providing services to taxonomists for standard genome sequencing and annotation.</title>
        <authorList>
            <consortium name="The Broad Institute Genomics Platform"/>
            <consortium name="The Broad Institute Genome Sequencing Center for Infectious Disease"/>
            <person name="Wu L."/>
            <person name="Ma J."/>
        </authorList>
    </citation>
    <scope>NUCLEOTIDE SEQUENCE [LARGE SCALE GENOMIC DNA]</scope>
    <source>
        <strain evidence="2">NBRC 111368</strain>
    </source>
</reference>
<gene>
    <name evidence="1" type="ORF">ACFQAU_00320</name>
</gene>
<dbReference type="InterPro" id="IPR045565">
    <property type="entry name" value="Phage_capsid_2"/>
</dbReference>
<dbReference type="Pfam" id="PF19821">
    <property type="entry name" value="Phage_capsid_2"/>
    <property type="match status" value="1"/>
</dbReference>
<comment type="caution">
    <text evidence="1">The sequence shown here is derived from an EMBL/GenBank/DDBJ whole genome shotgun (WGS) entry which is preliminary data.</text>
</comment>
<name>A0ABW1YTR5_9RHOB</name>
<dbReference type="Proteomes" id="UP001596403">
    <property type="component" value="Unassembled WGS sequence"/>
</dbReference>
<accession>A0ABW1YTR5</accession>
<organism evidence="1 2">
    <name type="scientific">Sulfitobacter profundi</name>
    <dbReference type="NCBI Taxonomy" id="2679961"/>
    <lineage>
        <taxon>Bacteria</taxon>
        <taxon>Pseudomonadati</taxon>
        <taxon>Pseudomonadota</taxon>
        <taxon>Alphaproteobacteria</taxon>
        <taxon>Rhodobacterales</taxon>
        <taxon>Roseobacteraceae</taxon>
        <taxon>Sulfitobacter</taxon>
    </lineage>
</organism>
<keyword evidence="2" id="KW-1185">Reference proteome</keyword>
<evidence type="ECO:0000313" key="1">
    <source>
        <dbReference type="EMBL" id="MFC6640419.1"/>
    </source>
</evidence>
<sequence length="314" mass="34558">MSYAQLVEAHHKLTYSNNIKMVAQQMQNPLRAAVTMVPATGEAQDAADLLGKKDYIEGEDYSRRNPDNPTPRSRRWLIRPTVIEDGEYIDKETKFDAALDPTSPLVRNSVKTVERGVFDRILGVKKTSAGFQALGGGIMGRAVEGKRPGGTPTSLATGNYVAADLDTPGTPLGLSLLKIRSACEAMELEDFGLETDDEIYGLITPKQKTDLINLAIETGKNLNPFEVKNISEGKPGQLLGVNWLFSNRVPKDSSGNRLIPIWSKENVVAGVWQDVDGQMWNDTSAKNLPYIYTDAYIDCVRVEDVGVRIIRCAE</sequence>
<proteinExistence type="predicted"/>
<dbReference type="EMBL" id="JBHSWA010000001">
    <property type="protein sequence ID" value="MFC6640419.1"/>
    <property type="molecule type" value="Genomic_DNA"/>
</dbReference>